<dbReference type="InterPro" id="IPR009056">
    <property type="entry name" value="Cyt_c-like_dom"/>
</dbReference>
<evidence type="ECO:0000256" key="2">
    <source>
        <dbReference type="ARBA" id="ARBA00009650"/>
    </source>
</evidence>
<dbReference type="PROSITE" id="PS51007">
    <property type="entry name" value="CYTC"/>
    <property type="match status" value="1"/>
</dbReference>
<organism evidence="12">
    <name type="scientific">Geobacter sp. (strain M21)</name>
    <dbReference type="NCBI Taxonomy" id="443144"/>
    <lineage>
        <taxon>Bacteria</taxon>
        <taxon>Pseudomonadati</taxon>
        <taxon>Thermodesulfobacteriota</taxon>
        <taxon>Desulfuromonadia</taxon>
        <taxon>Geobacterales</taxon>
        <taxon>Geobacteraceae</taxon>
        <taxon>Geobacter</taxon>
    </lineage>
</organism>
<dbReference type="PANTHER" id="PTHR34688">
    <property type="entry name" value="CYTOCHROME C6, CHLOROPLASTIC"/>
    <property type="match status" value="1"/>
</dbReference>
<evidence type="ECO:0000256" key="3">
    <source>
        <dbReference type="ARBA" id="ARBA00022448"/>
    </source>
</evidence>
<comment type="subcellular location">
    <subcellularLocation>
        <location evidence="1">Cellular thylakoid lumen</location>
    </subcellularLocation>
</comment>
<keyword evidence="8" id="KW-0793">Thylakoid</keyword>
<evidence type="ECO:0000256" key="7">
    <source>
        <dbReference type="ARBA" id="ARBA00023004"/>
    </source>
</evidence>
<dbReference type="HOGENOM" id="CLU_101159_3_0_7"/>
<name>C6E8A8_GEOSM</name>
<feature type="signal peptide" evidence="10">
    <location>
        <begin position="1"/>
        <end position="19"/>
    </location>
</feature>
<dbReference type="AlphaFoldDB" id="C6E8A8"/>
<dbReference type="SUPFAM" id="SSF46626">
    <property type="entry name" value="Cytochrome c"/>
    <property type="match status" value="1"/>
</dbReference>
<feature type="chain" id="PRO_5002964663" evidence="10">
    <location>
        <begin position="20"/>
        <end position="111"/>
    </location>
</feature>
<dbReference type="STRING" id="443144.GM21_2044"/>
<keyword evidence="5 9" id="KW-0479">Metal-binding</keyword>
<dbReference type="InterPro" id="IPR036909">
    <property type="entry name" value="Cyt_c-like_dom_sf"/>
</dbReference>
<dbReference type="eggNOG" id="COG2010">
    <property type="taxonomic scope" value="Bacteria"/>
</dbReference>
<evidence type="ECO:0000313" key="12">
    <source>
        <dbReference type="EMBL" id="ACT18096.1"/>
    </source>
</evidence>
<dbReference type="EMBL" id="CP001661">
    <property type="protein sequence ID" value="ACT18096.1"/>
    <property type="molecule type" value="Genomic_DNA"/>
</dbReference>
<dbReference type="PANTHER" id="PTHR34688:SF2">
    <property type="entry name" value="CYTOCHROME C6, CHLOROPLASTIC"/>
    <property type="match status" value="1"/>
</dbReference>
<evidence type="ECO:0000259" key="11">
    <source>
        <dbReference type="PROSITE" id="PS51007"/>
    </source>
</evidence>
<evidence type="ECO:0000256" key="9">
    <source>
        <dbReference type="PROSITE-ProRule" id="PRU00433"/>
    </source>
</evidence>
<comment type="similarity">
    <text evidence="2">Belongs to the cytochrome c family. PetJ subfamily.</text>
</comment>
<proteinExistence type="inferred from homology"/>
<reference evidence="12" key="1">
    <citation type="submission" date="2009-07" db="EMBL/GenBank/DDBJ databases">
        <title>Complete sequence of Geobacter sp. M21.</title>
        <authorList>
            <consortium name="US DOE Joint Genome Institute"/>
            <person name="Lucas S."/>
            <person name="Copeland A."/>
            <person name="Lapidus A."/>
            <person name="Glavina del Rio T."/>
            <person name="Dalin E."/>
            <person name="Tice H."/>
            <person name="Bruce D."/>
            <person name="Goodwin L."/>
            <person name="Pitluck S."/>
            <person name="Saunders E."/>
            <person name="Brettin T."/>
            <person name="Detter J.C."/>
            <person name="Han C."/>
            <person name="Larimer F."/>
            <person name="Land M."/>
            <person name="Hauser L."/>
            <person name="Kyrpides N."/>
            <person name="Ovchinnikova G."/>
            <person name="Lovley D."/>
        </authorList>
    </citation>
    <scope>NUCLEOTIDE SEQUENCE [LARGE SCALE GENOMIC DNA]</scope>
    <source>
        <strain evidence="12">M21</strain>
    </source>
</reference>
<keyword evidence="10" id="KW-0732">Signal</keyword>
<dbReference type="Gene3D" id="1.10.760.10">
    <property type="entry name" value="Cytochrome c-like domain"/>
    <property type="match status" value="1"/>
</dbReference>
<feature type="domain" description="Cytochrome c" evidence="11">
    <location>
        <begin position="29"/>
        <end position="110"/>
    </location>
</feature>
<dbReference type="GO" id="GO:0020037">
    <property type="term" value="F:heme binding"/>
    <property type="evidence" value="ECO:0007669"/>
    <property type="project" value="InterPro"/>
</dbReference>
<evidence type="ECO:0000256" key="4">
    <source>
        <dbReference type="ARBA" id="ARBA00022617"/>
    </source>
</evidence>
<protein>
    <submittedName>
        <fullName evidence="12">Cytochrome c, class I</fullName>
    </submittedName>
</protein>
<dbReference type="KEGG" id="gem:GM21_2044"/>
<dbReference type="InterPro" id="IPR023655">
    <property type="entry name" value="Cyt_C6"/>
</dbReference>
<evidence type="ECO:0000256" key="8">
    <source>
        <dbReference type="ARBA" id="ARBA00023078"/>
    </source>
</evidence>
<dbReference type="GO" id="GO:0031979">
    <property type="term" value="C:plasma membrane-derived thylakoid lumen"/>
    <property type="evidence" value="ECO:0007669"/>
    <property type="project" value="UniProtKB-SubCell"/>
</dbReference>
<evidence type="ECO:0000256" key="5">
    <source>
        <dbReference type="ARBA" id="ARBA00022723"/>
    </source>
</evidence>
<evidence type="ECO:0000256" key="1">
    <source>
        <dbReference type="ARBA" id="ARBA00004518"/>
    </source>
</evidence>
<gene>
    <name evidence="12" type="ordered locus">GM21_2044</name>
</gene>
<evidence type="ECO:0000256" key="6">
    <source>
        <dbReference type="ARBA" id="ARBA00022982"/>
    </source>
</evidence>
<sequence length="111" mass="11764">MIKKVVVVSVSVLSLAVMAVPGFCEAKKADKVDGKAKFDQHCAVCHPKGGNIIKSDRPLGKKSLAAHGIKSEKDIVAKMRNPGPSMTKFDAKAVPDAEATAIAKYILATFK</sequence>
<dbReference type="GO" id="GO:0005506">
    <property type="term" value="F:iron ion binding"/>
    <property type="evidence" value="ECO:0007669"/>
    <property type="project" value="InterPro"/>
</dbReference>
<accession>C6E8A8</accession>
<evidence type="ECO:0000256" key="10">
    <source>
        <dbReference type="SAM" id="SignalP"/>
    </source>
</evidence>
<dbReference type="GO" id="GO:0009055">
    <property type="term" value="F:electron transfer activity"/>
    <property type="evidence" value="ECO:0007669"/>
    <property type="project" value="InterPro"/>
</dbReference>
<dbReference type="Pfam" id="PF13442">
    <property type="entry name" value="Cytochrome_CBB3"/>
    <property type="match status" value="1"/>
</dbReference>
<keyword evidence="4 9" id="KW-0349">Heme</keyword>
<keyword evidence="3" id="KW-0813">Transport</keyword>
<keyword evidence="7 9" id="KW-0408">Iron</keyword>
<keyword evidence="6" id="KW-0249">Electron transport</keyword>